<evidence type="ECO:0000256" key="10">
    <source>
        <dbReference type="ARBA" id="ARBA00023235"/>
    </source>
</evidence>
<dbReference type="Pfam" id="PF01494">
    <property type="entry name" value="FAD_binding_3"/>
    <property type="match status" value="1"/>
</dbReference>
<evidence type="ECO:0000256" key="11">
    <source>
        <dbReference type="ARBA" id="ARBA00038856"/>
    </source>
</evidence>
<sequence length="492" mass="52188">MERQQHRADVVIVGSGYGGSIAALRLAEAGVDAVLLERGRRWPVDDAGDTFATQTAPDGRAAWLSETSPLTDAKLDVYTGVLEFVEGSGMNVLAGTGVGGASLATNGTMCEPSPELFRQTLGDVLDHREMTERWYPQARELIGCAPIPDDIYHSEFYRSARSFADQLDKAGIPWTKVDLAVDWDVVREEMAGTRVRSQIDGLNVFGVNSGAQRSLDRTLLARAEASGHIDVRPLSVVTAVHPVDGGDGTAGYHVDYETIDERGEVRAHHRVTATRLILSAGTLGTNRLLLRAKQSGALPALHDALGTRVGNSEVITARTGMAENNPRQGGPAAIFAQDWKENPLGPVSLLNFPWPDAPEGEGWTTTIGAVPAPALGAFRYDPDKDDVVLHWPADDPALARAQSAITHTLDRLNEANTGTRTAFSRIGTTGGNVCGGVPLGTVTDDAGRVSGYRGLYVVDGSLLPGTGVPPALTVAAVAARVTSLLVDDLVRP</sequence>
<evidence type="ECO:0000256" key="8">
    <source>
        <dbReference type="ARBA" id="ARBA00023166"/>
    </source>
</evidence>
<evidence type="ECO:0000256" key="7">
    <source>
        <dbReference type="ARBA" id="ARBA00023098"/>
    </source>
</evidence>
<dbReference type="InterPro" id="IPR002938">
    <property type="entry name" value="FAD-bd"/>
</dbReference>
<evidence type="ECO:0000256" key="1">
    <source>
        <dbReference type="ARBA" id="ARBA00001974"/>
    </source>
</evidence>
<keyword evidence="3" id="KW-0153">Cholesterol metabolism</keyword>
<reference evidence="18 19" key="1">
    <citation type="submission" date="2024-10" db="EMBL/GenBank/DDBJ databases">
        <title>The Natural Products Discovery Center: Release of the First 8490 Sequenced Strains for Exploring Actinobacteria Biosynthetic Diversity.</title>
        <authorList>
            <person name="Kalkreuter E."/>
            <person name="Kautsar S.A."/>
            <person name="Yang D."/>
            <person name="Bader C.D."/>
            <person name="Teijaro C.N."/>
            <person name="Fluegel L."/>
            <person name="Davis C.M."/>
            <person name="Simpson J.R."/>
            <person name="Lauterbach L."/>
            <person name="Steele A.D."/>
            <person name="Gui C."/>
            <person name="Meng S."/>
            <person name="Li G."/>
            <person name="Viehrig K."/>
            <person name="Ye F."/>
            <person name="Su P."/>
            <person name="Kiefer A.F."/>
            <person name="Nichols A."/>
            <person name="Cepeda A.J."/>
            <person name="Yan W."/>
            <person name="Fan B."/>
            <person name="Jiang Y."/>
            <person name="Adhikari A."/>
            <person name="Zheng C.-J."/>
            <person name="Schuster L."/>
            <person name="Cowan T.M."/>
            <person name="Smanski M.J."/>
            <person name="Chevrette M.G."/>
            <person name="De Carvalho L.P.S."/>
            <person name="Shen B."/>
        </authorList>
    </citation>
    <scope>NUCLEOTIDE SEQUENCE [LARGE SCALE GENOMIC DNA]</scope>
    <source>
        <strain evidence="18 19">NPDC017990</strain>
    </source>
</reference>
<dbReference type="PANTHER" id="PTHR47470">
    <property type="entry name" value="CHOLESTEROL OXIDASE"/>
    <property type="match status" value="1"/>
</dbReference>
<dbReference type="Pfam" id="PF05199">
    <property type="entry name" value="GMC_oxred_C"/>
    <property type="match status" value="1"/>
</dbReference>
<dbReference type="PANTHER" id="PTHR47470:SF1">
    <property type="entry name" value="FAD-DEPENDENT OXIDOREDUCTASE 2 FAD BINDING DOMAIN-CONTAINING PROTEIN"/>
    <property type="match status" value="1"/>
</dbReference>
<evidence type="ECO:0000256" key="2">
    <source>
        <dbReference type="ARBA" id="ARBA00010790"/>
    </source>
</evidence>
<keyword evidence="19" id="KW-1185">Reference proteome</keyword>
<dbReference type="Gene3D" id="3.50.50.60">
    <property type="entry name" value="FAD/NAD(P)-binding domain"/>
    <property type="match status" value="1"/>
</dbReference>
<evidence type="ECO:0000256" key="12">
    <source>
        <dbReference type="ARBA" id="ARBA00049645"/>
    </source>
</evidence>
<dbReference type="InterPro" id="IPR052542">
    <property type="entry name" value="Cholesterol_Oxidase"/>
</dbReference>
<evidence type="ECO:0000313" key="19">
    <source>
        <dbReference type="Proteomes" id="UP001610818"/>
    </source>
</evidence>
<dbReference type="RefSeq" id="WP_397718214.1">
    <property type="nucleotide sequence ID" value="NZ_JBIRGN010000011.1"/>
</dbReference>
<evidence type="ECO:0000259" key="17">
    <source>
        <dbReference type="Pfam" id="PF05199"/>
    </source>
</evidence>
<name>A0ABW7R259_9ACTN</name>
<organism evidence="18 19">
    <name type="scientific">Streptomyces longisporoflavus</name>
    <dbReference type="NCBI Taxonomy" id="28044"/>
    <lineage>
        <taxon>Bacteria</taxon>
        <taxon>Bacillati</taxon>
        <taxon>Actinomycetota</taxon>
        <taxon>Actinomycetes</taxon>
        <taxon>Kitasatosporales</taxon>
        <taxon>Streptomycetaceae</taxon>
        <taxon>Streptomyces</taxon>
    </lineage>
</organism>
<dbReference type="EC" id="1.1.3.6" evidence="13"/>
<evidence type="ECO:0000259" key="16">
    <source>
        <dbReference type="Pfam" id="PF01494"/>
    </source>
</evidence>
<feature type="domain" description="FAD-binding" evidence="16">
    <location>
        <begin position="8"/>
        <end position="41"/>
    </location>
</feature>
<evidence type="ECO:0000256" key="14">
    <source>
        <dbReference type="ARBA" id="ARBA00049744"/>
    </source>
</evidence>
<evidence type="ECO:0000256" key="6">
    <source>
        <dbReference type="ARBA" id="ARBA00023002"/>
    </source>
</evidence>
<dbReference type="SUPFAM" id="SSF51905">
    <property type="entry name" value="FAD/NAD(P)-binding domain"/>
    <property type="match status" value="1"/>
</dbReference>
<evidence type="ECO:0000256" key="9">
    <source>
        <dbReference type="ARBA" id="ARBA00023221"/>
    </source>
</evidence>
<dbReference type="InterPro" id="IPR036188">
    <property type="entry name" value="FAD/NAD-bd_sf"/>
</dbReference>
<dbReference type="Gene3D" id="3.30.410.10">
    <property type="entry name" value="Cholesterol Oxidase, domain 2"/>
    <property type="match status" value="1"/>
</dbReference>
<comment type="similarity">
    <text evidence="2">Belongs to the GMC oxidoreductase family.</text>
</comment>
<comment type="cofactor">
    <cofactor evidence="1">
        <name>FAD</name>
        <dbReference type="ChEBI" id="CHEBI:57692"/>
    </cofactor>
</comment>
<evidence type="ECO:0000256" key="13">
    <source>
        <dbReference type="ARBA" id="ARBA00049723"/>
    </source>
</evidence>
<accession>A0ABW7R259</accession>
<dbReference type="InterPro" id="IPR007867">
    <property type="entry name" value="GMC_OxRtase_C"/>
</dbReference>
<proteinExistence type="inferred from homology"/>
<dbReference type="Proteomes" id="UP001610818">
    <property type="component" value="Unassembled WGS sequence"/>
</dbReference>
<keyword evidence="9" id="KW-0753">Steroid metabolism</keyword>
<keyword evidence="6" id="KW-0560">Oxidoreductase</keyword>
<evidence type="ECO:0000256" key="3">
    <source>
        <dbReference type="ARBA" id="ARBA00022548"/>
    </source>
</evidence>
<feature type="domain" description="Glucose-methanol-choline oxidoreductase C-terminal" evidence="17">
    <location>
        <begin position="413"/>
        <end position="478"/>
    </location>
</feature>
<dbReference type="EMBL" id="JBIRGQ010000011">
    <property type="protein sequence ID" value="MFH8551335.1"/>
    <property type="molecule type" value="Genomic_DNA"/>
</dbReference>
<keyword evidence="4" id="KW-0285">Flavoprotein</keyword>
<evidence type="ECO:0000256" key="5">
    <source>
        <dbReference type="ARBA" id="ARBA00022827"/>
    </source>
</evidence>
<gene>
    <name evidence="18" type="ORF">ACH4F9_40765</name>
</gene>
<keyword evidence="7" id="KW-0443">Lipid metabolism</keyword>
<dbReference type="EC" id="5.3.3.1" evidence="11"/>
<dbReference type="SUPFAM" id="SSF54373">
    <property type="entry name" value="FAD-linked reductases, C-terminal domain"/>
    <property type="match status" value="1"/>
</dbReference>
<comment type="pathway">
    <text evidence="12">Steroid metabolism; cholesterol degradation.</text>
</comment>
<keyword evidence="8" id="KW-1207">Sterol metabolism</keyword>
<comment type="caution">
    <text evidence="18">The sequence shown here is derived from an EMBL/GenBank/DDBJ whole genome shotgun (WGS) entry which is preliminary data.</text>
</comment>
<evidence type="ECO:0000256" key="15">
    <source>
        <dbReference type="ARBA" id="ARBA00049778"/>
    </source>
</evidence>
<evidence type="ECO:0000313" key="18">
    <source>
        <dbReference type="EMBL" id="MFH8551335.1"/>
    </source>
</evidence>
<protein>
    <recommendedName>
        <fullName evidence="14">Cholesterol oxidase</fullName>
        <ecNumber evidence="13">1.1.3.6</ecNumber>
        <ecNumber evidence="11">5.3.3.1</ecNumber>
    </recommendedName>
    <alternativeName>
        <fullName evidence="15">Cholesterol isomerase</fullName>
    </alternativeName>
</protein>
<keyword evidence="5" id="KW-0274">FAD</keyword>
<keyword evidence="10" id="KW-0413">Isomerase</keyword>
<evidence type="ECO:0000256" key="4">
    <source>
        <dbReference type="ARBA" id="ARBA00022630"/>
    </source>
</evidence>